<dbReference type="EMBL" id="JAUFQS010000047">
    <property type="protein sequence ID" value="MDN3690570.1"/>
    <property type="molecule type" value="Genomic_DNA"/>
</dbReference>
<dbReference type="Proteomes" id="UP001236663">
    <property type="component" value="Unassembled WGS sequence"/>
</dbReference>
<keyword evidence="3" id="KW-1185">Reference proteome</keyword>
<evidence type="ECO:0000313" key="3">
    <source>
        <dbReference type="Proteomes" id="UP001236663"/>
    </source>
</evidence>
<name>A0ABT8CFV6_9BACT</name>
<dbReference type="SUPFAM" id="SSF88713">
    <property type="entry name" value="Glycoside hydrolase/deacetylase"/>
    <property type="match status" value="1"/>
</dbReference>
<accession>A0ABT8CFV6</accession>
<gene>
    <name evidence="2" type="ORF">QWZ15_22310</name>
</gene>
<dbReference type="RefSeq" id="WP_163382953.1">
    <property type="nucleotide sequence ID" value="NZ_JAUFQS010000047.1"/>
</dbReference>
<evidence type="ECO:0000259" key="1">
    <source>
        <dbReference type="Pfam" id="PF01522"/>
    </source>
</evidence>
<dbReference type="InterPro" id="IPR011330">
    <property type="entry name" value="Glyco_hydro/deAcase_b/a-brl"/>
</dbReference>
<feature type="domain" description="NodB homology" evidence="1">
    <location>
        <begin position="23"/>
        <end position="179"/>
    </location>
</feature>
<comment type="caution">
    <text evidence="2">The sequence shown here is derived from an EMBL/GenBank/DDBJ whole genome shotgun (WGS) entry which is preliminary data.</text>
</comment>
<dbReference type="Pfam" id="PF01522">
    <property type="entry name" value="Polysacc_deac_1"/>
    <property type="match status" value="1"/>
</dbReference>
<evidence type="ECO:0000313" key="2">
    <source>
        <dbReference type="EMBL" id="MDN3690570.1"/>
    </source>
</evidence>
<dbReference type="InterPro" id="IPR002509">
    <property type="entry name" value="NODB_dom"/>
</dbReference>
<proteinExistence type="predicted"/>
<protein>
    <submittedName>
        <fullName evidence="2">Polysaccharide deacetylase family protein</fullName>
    </submittedName>
</protein>
<reference evidence="3" key="1">
    <citation type="journal article" date="2019" name="Int. J. Syst. Evol. Microbiol.">
        <title>The Global Catalogue of Microorganisms (GCM) 10K type strain sequencing project: providing services to taxonomists for standard genome sequencing and annotation.</title>
        <authorList>
            <consortium name="The Broad Institute Genomics Platform"/>
            <consortium name="The Broad Institute Genome Sequencing Center for Infectious Disease"/>
            <person name="Wu L."/>
            <person name="Ma J."/>
        </authorList>
    </citation>
    <scope>NUCLEOTIDE SEQUENCE [LARGE SCALE GENOMIC DNA]</scope>
    <source>
        <strain evidence="3">CECT 7706</strain>
    </source>
</reference>
<organism evidence="2 3">
    <name type="scientific">Cyclobacterium jeungdonense</name>
    <dbReference type="NCBI Taxonomy" id="708087"/>
    <lineage>
        <taxon>Bacteria</taxon>
        <taxon>Pseudomonadati</taxon>
        <taxon>Bacteroidota</taxon>
        <taxon>Cytophagia</taxon>
        <taxon>Cytophagales</taxon>
        <taxon>Cyclobacteriaceae</taxon>
        <taxon>Cyclobacterium</taxon>
    </lineage>
</organism>
<sequence>MNKGGLIISLDFELHWGRFDKSPLKGNEAYYHKTREVIPKLLALFAAYKMEVTWATVGMLMAQDAEEWEHFSPPVKPTFQNQRYSAYQWFKANRPDQACLFAPDLIRELLQTPGQELGSHTFAHYYTRVMGQPVGGFREDLLAARRIAQEKFGMDMRSLVLPRNQYNAQVLQTARELDFLAVRTNPSDWFWRSPEKEGWVKKGFRAADSYWSLGNKTSYFPEAARKDFPCLLPASRFFRPYQERLGWMNRLKLDRIRQEMEEAAQKGKVYHLWWHPHNHGQYPDQSLHEVKIILDHFLKCRDLYGMKSYSIGSFAEKQLPPGPVYP</sequence>
<dbReference type="Gene3D" id="3.20.20.370">
    <property type="entry name" value="Glycoside hydrolase/deacetylase"/>
    <property type="match status" value="1"/>
</dbReference>